<organism evidence="3 4">
    <name type="scientific">Kocuria salsicia</name>
    <dbReference type="NCBI Taxonomy" id="664639"/>
    <lineage>
        <taxon>Bacteria</taxon>
        <taxon>Bacillati</taxon>
        <taxon>Actinomycetota</taxon>
        <taxon>Actinomycetes</taxon>
        <taxon>Micrococcales</taxon>
        <taxon>Micrococcaceae</taxon>
        <taxon>Kocuria</taxon>
    </lineage>
</organism>
<dbReference type="InterPro" id="IPR013022">
    <property type="entry name" value="Xyl_isomerase-like_TIM-brl"/>
</dbReference>
<reference evidence="3 4" key="1">
    <citation type="submission" date="2024-06" db="EMBL/GenBank/DDBJ databases">
        <title>The Natural Products Discovery Center: Release of the First 8490 Sequenced Strains for Exploring Actinobacteria Biosynthetic Diversity.</title>
        <authorList>
            <person name="Kalkreuter E."/>
            <person name="Kautsar S.A."/>
            <person name="Yang D."/>
            <person name="Bader C.D."/>
            <person name="Teijaro C.N."/>
            <person name="Fluegel L."/>
            <person name="Davis C.M."/>
            <person name="Simpson J.R."/>
            <person name="Lauterbach L."/>
            <person name="Steele A.D."/>
            <person name="Gui C."/>
            <person name="Meng S."/>
            <person name="Li G."/>
            <person name="Viehrig K."/>
            <person name="Ye F."/>
            <person name="Su P."/>
            <person name="Kiefer A.F."/>
            <person name="Nichols A."/>
            <person name="Cepeda A.J."/>
            <person name="Yan W."/>
            <person name="Fan B."/>
            <person name="Jiang Y."/>
            <person name="Adhikari A."/>
            <person name="Zheng C.-J."/>
            <person name="Schuster L."/>
            <person name="Cowan T.M."/>
            <person name="Smanski M.J."/>
            <person name="Chevrette M.G."/>
            <person name="De Carvalho L.P.S."/>
            <person name="Shen B."/>
        </authorList>
    </citation>
    <scope>NUCLEOTIDE SEQUENCE [LARGE SCALE GENOMIC DNA]</scope>
    <source>
        <strain evidence="3 4">NPDC079179</strain>
    </source>
</reference>
<dbReference type="PANTHER" id="PTHR12110:SF47">
    <property type="match status" value="1"/>
</dbReference>
<evidence type="ECO:0000313" key="4">
    <source>
        <dbReference type="Proteomes" id="UP001553031"/>
    </source>
</evidence>
<evidence type="ECO:0000259" key="2">
    <source>
        <dbReference type="Pfam" id="PF01261"/>
    </source>
</evidence>
<accession>A0ABV3KAU4</accession>
<dbReference type="GO" id="GO:0016853">
    <property type="term" value="F:isomerase activity"/>
    <property type="evidence" value="ECO:0007669"/>
    <property type="project" value="UniProtKB-KW"/>
</dbReference>
<evidence type="ECO:0000313" key="3">
    <source>
        <dbReference type="EMBL" id="MEV8157520.1"/>
    </source>
</evidence>
<dbReference type="RefSeq" id="WP_144940846.1">
    <property type="nucleotide sequence ID" value="NZ_JBFAEN010000006.1"/>
</dbReference>
<dbReference type="Gene3D" id="3.20.20.150">
    <property type="entry name" value="Divalent-metal-dependent TIM barrel enzymes"/>
    <property type="match status" value="1"/>
</dbReference>
<proteinExistence type="predicted"/>
<dbReference type="InterPro" id="IPR036237">
    <property type="entry name" value="Xyl_isomerase-like_sf"/>
</dbReference>
<dbReference type="SUPFAM" id="SSF51658">
    <property type="entry name" value="Xylose isomerase-like"/>
    <property type="match status" value="1"/>
</dbReference>
<dbReference type="Proteomes" id="UP001553031">
    <property type="component" value="Unassembled WGS sequence"/>
</dbReference>
<keyword evidence="1" id="KW-0119">Carbohydrate metabolism</keyword>
<dbReference type="EMBL" id="JBFBLL010000002">
    <property type="protein sequence ID" value="MEV8157520.1"/>
    <property type="molecule type" value="Genomic_DNA"/>
</dbReference>
<gene>
    <name evidence="3" type="ORF">AB0O96_04840</name>
</gene>
<name>A0ABV3KAU4_9MICC</name>
<dbReference type="Pfam" id="PF01261">
    <property type="entry name" value="AP_endonuc_2"/>
    <property type="match status" value="1"/>
</dbReference>
<feature type="domain" description="Xylose isomerase-like TIM barrel" evidence="2">
    <location>
        <begin position="28"/>
        <end position="262"/>
    </location>
</feature>
<comment type="caution">
    <text evidence="3">The sequence shown here is derived from an EMBL/GenBank/DDBJ whole genome shotgun (WGS) entry which is preliminary data.</text>
</comment>
<keyword evidence="4" id="KW-1185">Reference proteome</keyword>
<keyword evidence="3" id="KW-0413">Isomerase</keyword>
<protein>
    <submittedName>
        <fullName evidence="3">Sugar phosphate isomerase/epimerase</fullName>
    </submittedName>
</protein>
<dbReference type="PANTHER" id="PTHR12110">
    <property type="entry name" value="HYDROXYPYRUVATE ISOMERASE"/>
    <property type="match status" value="1"/>
</dbReference>
<evidence type="ECO:0000256" key="1">
    <source>
        <dbReference type="ARBA" id="ARBA00023277"/>
    </source>
</evidence>
<sequence length="276" mass="31255">MSEKNVEYRPHVALSTSSLYPQGVPETFEVAQRLGYDSVEVLVTHERMSQLTHQLLDNVQKYQIPISTIHAPTLLFTQQVWGKAWTKVQMAAKLTHQVGAEVVVVHPPFRWQRKYAKNFVAGVREVSRMTDTKISVENMYPWRVAGREAVVYSPHYSPLGQDYEWVTWDFSHAATAKMDSLAAVKEIGPRLGHVHLTDGSGETLADEHLLPGHGVQPVAQTLEYLRDQRWQGVVGVEVSTRKCETPEQRDEWLAESLDFARRHMTVGHMTVEGTAS</sequence>
<dbReference type="InterPro" id="IPR050312">
    <property type="entry name" value="IolE/XylAMocC-like"/>
</dbReference>